<name>A0A4R2IHZ6_9ACTN</name>
<protein>
    <submittedName>
        <fullName evidence="4">Polar amino acid transport system substrate-binding protein</fullName>
    </submittedName>
</protein>
<dbReference type="SUPFAM" id="SSF53850">
    <property type="entry name" value="Periplasmic binding protein-like II"/>
    <property type="match status" value="1"/>
</dbReference>
<keyword evidence="5" id="KW-1185">Reference proteome</keyword>
<dbReference type="OrthoDB" id="8454826at2"/>
<dbReference type="EMBL" id="SLWR01000010">
    <property type="protein sequence ID" value="TCO44504.1"/>
    <property type="molecule type" value="Genomic_DNA"/>
</dbReference>
<dbReference type="Pfam" id="PF00497">
    <property type="entry name" value="SBP_bac_3"/>
    <property type="match status" value="1"/>
</dbReference>
<evidence type="ECO:0000313" key="5">
    <source>
        <dbReference type="Proteomes" id="UP000295573"/>
    </source>
</evidence>
<accession>A0A4R2IHZ6</accession>
<reference evidence="4 5" key="1">
    <citation type="journal article" date="2015" name="Stand. Genomic Sci.">
        <title>Genomic Encyclopedia of Bacterial and Archaeal Type Strains, Phase III: the genomes of soil and plant-associated and newly described type strains.</title>
        <authorList>
            <person name="Whitman W.B."/>
            <person name="Woyke T."/>
            <person name="Klenk H.P."/>
            <person name="Zhou Y."/>
            <person name="Lilburn T.G."/>
            <person name="Beck B.J."/>
            <person name="De Vos P."/>
            <person name="Vandamme P."/>
            <person name="Eisen J.A."/>
            <person name="Garrity G."/>
            <person name="Hugenholtz P."/>
            <person name="Kyrpides N.C."/>
        </authorList>
    </citation>
    <scope>NUCLEOTIDE SEQUENCE [LARGE SCALE GENOMIC DNA]</scope>
    <source>
        <strain evidence="4 5">VKM Ac-2541</strain>
    </source>
</reference>
<dbReference type="PANTHER" id="PTHR35936:SF34">
    <property type="entry name" value="ABC TRANSPORTER EXTRACELLULAR-BINDING PROTEIN YCKB-RELATED"/>
    <property type="match status" value="1"/>
</dbReference>
<feature type="signal peptide" evidence="2">
    <location>
        <begin position="1"/>
        <end position="21"/>
    </location>
</feature>
<proteinExistence type="predicted"/>
<evidence type="ECO:0000259" key="3">
    <source>
        <dbReference type="SMART" id="SM00062"/>
    </source>
</evidence>
<gene>
    <name evidence="4" type="ORF">EV646_110218</name>
</gene>
<dbReference type="SMART" id="SM00062">
    <property type="entry name" value="PBPb"/>
    <property type="match status" value="1"/>
</dbReference>
<evidence type="ECO:0000313" key="4">
    <source>
        <dbReference type="EMBL" id="TCO44504.1"/>
    </source>
</evidence>
<feature type="domain" description="Solute-binding protein family 3/N-terminal" evidence="3">
    <location>
        <begin position="50"/>
        <end position="278"/>
    </location>
</feature>
<dbReference type="InterPro" id="IPR001638">
    <property type="entry name" value="Solute-binding_3/MltF_N"/>
</dbReference>
<sequence>MTRSVTVVAALFLVLGLGACAPEDSSSGTSSPSAADACTKDKLAVKTAGTLAVGTDKPAYEPWFSNNDPSNGKGYESAVTYAVAKKLGFEAAEVKWQTVQFNTAFAPGPKKFDLDVNQVSISDDRRKAVDFSSGYYDVRQTVITTAGSKIAGAKSIADLADAKLGAQVGTTSYTAIRDQIKPKQTAAPYDTNDLAVQALKNKQIDGIVVDLPTAFYMTAAQLDNGKIVGQLPAAGQTEQFGFVLEKGSKLTGCISQAVDALKADGTLANLQKQYLTESGAPELS</sequence>
<evidence type="ECO:0000256" key="2">
    <source>
        <dbReference type="SAM" id="SignalP"/>
    </source>
</evidence>
<dbReference type="PROSITE" id="PS51257">
    <property type="entry name" value="PROKAR_LIPOPROTEIN"/>
    <property type="match status" value="1"/>
</dbReference>
<dbReference type="Proteomes" id="UP000295573">
    <property type="component" value="Unassembled WGS sequence"/>
</dbReference>
<dbReference type="CDD" id="cd13530">
    <property type="entry name" value="PBP2_peptides_like"/>
    <property type="match status" value="1"/>
</dbReference>
<dbReference type="RefSeq" id="WP_132153553.1">
    <property type="nucleotide sequence ID" value="NZ_SLWR01000010.1"/>
</dbReference>
<dbReference type="Gene3D" id="3.40.190.10">
    <property type="entry name" value="Periplasmic binding protein-like II"/>
    <property type="match status" value="2"/>
</dbReference>
<organism evidence="4 5">
    <name type="scientific">Kribbella antiqua</name>
    <dbReference type="NCBI Taxonomy" id="2512217"/>
    <lineage>
        <taxon>Bacteria</taxon>
        <taxon>Bacillati</taxon>
        <taxon>Actinomycetota</taxon>
        <taxon>Actinomycetes</taxon>
        <taxon>Propionibacteriales</taxon>
        <taxon>Kribbellaceae</taxon>
        <taxon>Kribbella</taxon>
    </lineage>
</organism>
<comment type="caution">
    <text evidence="4">The sequence shown here is derived from an EMBL/GenBank/DDBJ whole genome shotgun (WGS) entry which is preliminary data.</text>
</comment>
<dbReference type="PANTHER" id="PTHR35936">
    <property type="entry name" value="MEMBRANE-BOUND LYTIC MUREIN TRANSGLYCOSYLASE F"/>
    <property type="match status" value="1"/>
</dbReference>
<dbReference type="AlphaFoldDB" id="A0A4R2IHZ6"/>
<evidence type="ECO:0000256" key="1">
    <source>
        <dbReference type="ARBA" id="ARBA00022729"/>
    </source>
</evidence>
<keyword evidence="1 2" id="KW-0732">Signal</keyword>
<feature type="chain" id="PRO_5020826811" evidence="2">
    <location>
        <begin position="22"/>
        <end position="284"/>
    </location>
</feature>